<keyword evidence="1" id="KW-1133">Transmembrane helix</keyword>
<evidence type="ECO:0000256" key="1">
    <source>
        <dbReference type="SAM" id="Phobius"/>
    </source>
</evidence>
<evidence type="ECO:0000313" key="2">
    <source>
        <dbReference type="EnsemblPlants" id="Bo8g110960.1"/>
    </source>
</evidence>
<reference evidence="2" key="2">
    <citation type="submission" date="2015-03" db="UniProtKB">
        <authorList>
            <consortium name="EnsemblPlants"/>
        </authorList>
    </citation>
    <scope>IDENTIFICATION</scope>
</reference>
<reference evidence="2 3" key="1">
    <citation type="journal article" date="2014" name="Genome Biol.">
        <title>Transcriptome and methylome profiling reveals relics of genome dominance in the mesopolyploid Brassica oleracea.</title>
        <authorList>
            <person name="Parkin I.A."/>
            <person name="Koh C."/>
            <person name="Tang H."/>
            <person name="Robinson S.J."/>
            <person name="Kagale S."/>
            <person name="Clarke W.E."/>
            <person name="Town C.D."/>
            <person name="Nixon J."/>
            <person name="Krishnakumar V."/>
            <person name="Bidwell S.L."/>
            <person name="Denoeud F."/>
            <person name="Belcram H."/>
            <person name="Links M.G."/>
            <person name="Just J."/>
            <person name="Clarke C."/>
            <person name="Bender T."/>
            <person name="Huebert T."/>
            <person name="Mason A.S."/>
            <person name="Pires J.C."/>
            <person name="Barker G."/>
            <person name="Moore J."/>
            <person name="Walley P.G."/>
            <person name="Manoli S."/>
            <person name="Batley J."/>
            <person name="Edwards D."/>
            <person name="Nelson M.N."/>
            <person name="Wang X."/>
            <person name="Paterson A.H."/>
            <person name="King G."/>
            <person name="Bancroft I."/>
            <person name="Chalhoub B."/>
            <person name="Sharpe A.G."/>
        </authorList>
    </citation>
    <scope>NUCLEOTIDE SEQUENCE</scope>
    <source>
        <strain evidence="2 3">cv. TO1000</strain>
    </source>
</reference>
<dbReference type="InterPro" id="IPR044840">
    <property type="entry name" value="Nup188"/>
</dbReference>
<dbReference type="GO" id="GO:0044611">
    <property type="term" value="C:nuclear pore inner ring"/>
    <property type="evidence" value="ECO:0007669"/>
    <property type="project" value="TreeGrafter"/>
</dbReference>
<dbReference type="STRING" id="109376.A0A0D3DY97"/>
<dbReference type="Gramene" id="Bo8g110960.1">
    <property type="protein sequence ID" value="Bo8g110960.1"/>
    <property type="gene ID" value="Bo8g110960"/>
</dbReference>
<accession>A0A0D3DY97</accession>
<dbReference type="GO" id="GO:0006405">
    <property type="term" value="P:RNA export from nucleus"/>
    <property type="evidence" value="ECO:0007669"/>
    <property type="project" value="TreeGrafter"/>
</dbReference>
<dbReference type="PANTHER" id="PTHR31431">
    <property type="entry name" value="NUCLEOPORIN NUP188 HOMOLOG"/>
    <property type="match status" value="1"/>
</dbReference>
<dbReference type="HOGENOM" id="CLU_1697973_0_0_1"/>
<keyword evidence="3" id="KW-1185">Reference proteome</keyword>
<dbReference type="AlphaFoldDB" id="A0A0D3DY97"/>
<proteinExistence type="predicted"/>
<dbReference type="Proteomes" id="UP000032141">
    <property type="component" value="Chromosome C8"/>
</dbReference>
<dbReference type="eggNOG" id="KOG4833">
    <property type="taxonomic scope" value="Eukaryota"/>
</dbReference>
<dbReference type="GO" id="GO:0017056">
    <property type="term" value="F:structural constituent of nuclear pore"/>
    <property type="evidence" value="ECO:0007669"/>
    <property type="project" value="InterPro"/>
</dbReference>
<keyword evidence="1" id="KW-0472">Membrane</keyword>
<organism evidence="2 3">
    <name type="scientific">Brassica oleracea var. oleracea</name>
    <dbReference type="NCBI Taxonomy" id="109376"/>
    <lineage>
        <taxon>Eukaryota</taxon>
        <taxon>Viridiplantae</taxon>
        <taxon>Streptophyta</taxon>
        <taxon>Embryophyta</taxon>
        <taxon>Tracheophyta</taxon>
        <taxon>Spermatophyta</taxon>
        <taxon>Magnoliopsida</taxon>
        <taxon>eudicotyledons</taxon>
        <taxon>Gunneridae</taxon>
        <taxon>Pentapetalae</taxon>
        <taxon>rosids</taxon>
        <taxon>malvids</taxon>
        <taxon>Brassicales</taxon>
        <taxon>Brassicaceae</taxon>
        <taxon>Brassiceae</taxon>
        <taxon>Brassica</taxon>
    </lineage>
</organism>
<dbReference type="PANTHER" id="PTHR31431:SF1">
    <property type="entry name" value="NUCLEOPORIN NUP188"/>
    <property type="match status" value="1"/>
</dbReference>
<name>A0A0D3DY97_BRAOL</name>
<keyword evidence="1" id="KW-0812">Transmembrane</keyword>
<dbReference type="GO" id="GO:0006606">
    <property type="term" value="P:protein import into nucleus"/>
    <property type="evidence" value="ECO:0007669"/>
    <property type="project" value="TreeGrafter"/>
</dbReference>
<evidence type="ECO:0000313" key="3">
    <source>
        <dbReference type="Proteomes" id="UP000032141"/>
    </source>
</evidence>
<feature type="transmembrane region" description="Helical" evidence="1">
    <location>
        <begin position="139"/>
        <end position="154"/>
    </location>
</feature>
<sequence>MSLISAFLAAGRCQPGVDTGHPLQGLSRRCMASESLCSQFWDRKSYVDGPIRCLLFDLESEFPFRSVEFIPLLASLSEGSWPAEPFTPVFTCDEGAYVSVAAAAATGGDFDFGVDPNIDPELALALRCPWRRREQGKRLLLFFLLFLSMILMHIK</sequence>
<dbReference type="EnsemblPlants" id="Bo8g110960.1">
    <property type="protein sequence ID" value="Bo8g110960.1"/>
    <property type="gene ID" value="Bo8g110960"/>
</dbReference>
<protein>
    <submittedName>
        <fullName evidence="2">Uncharacterized protein</fullName>
    </submittedName>
</protein>
<dbReference type="eggNOG" id="KOG2884">
    <property type="taxonomic scope" value="Eukaryota"/>
</dbReference>